<dbReference type="InterPro" id="IPR044946">
    <property type="entry name" value="Restrct_endonuc_typeI_TRD_sf"/>
</dbReference>
<protein>
    <recommendedName>
        <fullName evidence="6">Restriction endonuclease subunit S</fullName>
    </recommendedName>
</protein>
<keyword evidence="1" id="KW-0680">Restriction system</keyword>
<evidence type="ECO:0000256" key="2">
    <source>
        <dbReference type="ARBA" id="ARBA00023125"/>
    </source>
</evidence>
<gene>
    <name evidence="4" type="ORF">O6B32_08030</name>
</gene>
<proteinExistence type="predicted"/>
<dbReference type="AlphaFoldDB" id="A0A9Q4KLZ8"/>
<evidence type="ECO:0000256" key="1">
    <source>
        <dbReference type="ARBA" id="ARBA00022747"/>
    </source>
</evidence>
<name>A0A9Q4KLZ8_9BACT</name>
<keyword evidence="3" id="KW-0175">Coiled coil</keyword>
<accession>A0A9Q4KLZ8</accession>
<evidence type="ECO:0000313" key="5">
    <source>
        <dbReference type="Proteomes" id="UP001075225"/>
    </source>
</evidence>
<sequence length="508" mass="60239">MDIQKNTRYKKDCLGLFKRSEMGLKVFTTDFADLGKEKTFRQDVGFHYFQNNSLVQGYYYFNNLFEIQKNNKVDIENINNDFFYAEISNVSNEGDVSPVMLNFDEAEEEDLRYFKKIEKGDIIQAKEGDILLSKVRPNLKKYILINHENSKYFYTSAFIHLKPKKLNKILYYSLRTIFYEHLIAISRRGKGYPTLKEDDFLYLKFDKSIIDNLEKNNNLITSQIEEIENRIKKLKSQMRAPQKIINEVFAREFEFDENQLFEFGKGMTAGTQIAPSKKLRVFKTDFENLARSSTLRFSTRFHNPPMKKLMDFLDSMETLQVKDVVESYEQGIQPEYNADGKIPVVKIANLKNNFIDFTESEYITEEYYNNLNEIKKLKKGDIIICATGKISLGKIDYYDYKHDSITTVDNYILRLNENYNPLFFTYFFRSILGCFQVERDYTGATNQIHLYWDQISNFKIPDIPLERQEEIVDEIKKELDDQEKMKSEIEENRDKVDEIIKHYTFNLH</sequence>
<dbReference type="Gene3D" id="3.90.220.20">
    <property type="entry name" value="DNA methylase specificity domains"/>
    <property type="match status" value="2"/>
</dbReference>
<dbReference type="SUPFAM" id="SSF116734">
    <property type="entry name" value="DNA methylase specificity domain"/>
    <property type="match status" value="2"/>
</dbReference>
<dbReference type="Proteomes" id="UP001075225">
    <property type="component" value="Unassembled WGS sequence"/>
</dbReference>
<feature type="coiled-coil region" evidence="3">
    <location>
        <begin position="465"/>
        <end position="499"/>
    </location>
</feature>
<dbReference type="PANTHER" id="PTHR30408:SF12">
    <property type="entry name" value="TYPE I RESTRICTION ENZYME MJAVIII SPECIFICITY SUBUNIT"/>
    <property type="match status" value="1"/>
</dbReference>
<dbReference type="GO" id="GO:0003677">
    <property type="term" value="F:DNA binding"/>
    <property type="evidence" value="ECO:0007669"/>
    <property type="project" value="UniProtKB-KW"/>
</dbReference>
<organism evidence="4 5">
    <name type="scientific">Campylobacter ureolyticus</name>
    <dbReference type="NCBI Taxonomy" id="827"/>
    <lineage>
        <taxon>Bacteria</taxon>
        <taxon>Pseudomonadati</taxon>
        <taxon>Campylobacterota</taxon>
        <taxon>Epsilonproteobacteria</taxon>
        <taxon>Campylobacterales</taxon>
        <taxon>Campylobacteraceae</taxon>
        <taxon>Campylobacter</taxon>
    </lineage>
</organism>
<reference evidence="4" key="1">
    <citation type="submission" date="2022-12" db="EMBL/GenBank/DDBJ databases">
        <title>Species Delineation and Comparative Genomics within the Campylobacter ureolyticus Complex.</title>
        <authorList>
            <person name="Maki J."/>
            <person name="Howard M."/>
            <person name="Connelly S."/>
            <person name="Hardy D.J."/>
            <person name="Cameron A."/>
        </authorList>
    </citation>
    <scope>NUCLEOTIDE SEQUENCE</scope>
    <source>
        <strain evidence="4">URMC_787</strain>
    </source>
</reference>
<dbReference type="GO" id="GO:0009307">
    <property type="term" value="P:DNA restriction-modification system"/>
    <property type="evidence" value="ECO:0007669"/>
    <property type="project" value="UniProtKB-KW"/>
</dbReference>
<evidence type="ECO:0000256" key="3">
    <source>
        <dbReference type="SAM" id="Coils"/>
    </source>
</evidence>
<feature type="coiled-coil region" evidence="3">
    <location>
        <begin position="210"/>
        <end position="237"/>
    </location>
</feature>
<comment type="caution">
    <text evidence="4">The sequence shown here is derived from an EMBL/GenBank/DDBJ whole genome shotgun (WGS) entry which is preliminary data.</text>
</comment>
<keyword evidence="2" id="KW-0238">DNA-binding</keyword>
<dbReference type="EMBL" id="JAPXGO010000008">
    <property type="protein sequence ID" value="MCZ6160427.1"/>
    <property type="molecule type" value="Genomic_DNA"/>
</dbReference>
<dbReference type="PANTHER" id="PTHR30408">
    <property type="entry name" value="TYPE-1 RESTRICTION ENZYME ECOKI SPECIFICITY PROTEIN"/>
    <property type="match status" value="1"/>
</dbReference>
<dbReference type="InterPro" id="IPR052021">
    <property type="entry name" value="Type-I_RS_S_subunit"/>
</dbReference>
<evidence type="ECO:0000313" key="4">
    <source>
        <dbReference type="EMBL" id="MCZ6160427.1"/>
    </source>
</evidence>
<evidence type="ECO:0008006" key="6">
    <source>
        <dbReference type="Google" id="ProtNLM"/>
    </source>
</evidence>